<reference evidence="5" key="1">
    <citation type="submission" date="2020-05" db="EMBL/GenBank/DDBJ databases">
        <title>Phylogenomic resolution of chytrid fungi.</title>
        <authorList>
            <person name="Stajich J.E."/>
            <person name="Amses K."/>
            <person name="Simmons R."/>
            <person name="Seto K."/>
            <person name="Myers J."/>
            <person name="Bonds A."/>
            <person name="Quandt C.A."/>
            <person name="Barry K."/>
            <person name="Liu P."/>
            <person name="Grigoriev I."/>
            <person name="Longcore J.E."/>
            <person name="James T.Y."/>
        </authorList>
    </citation>
    <scope>NUCLEOTIDE SEQUENCE</scope>
    <source>
        <strain evidence="5">JEL0379</strain>
    </source>
</reference>
<dbReference type="SUPFAM" id="SSF103473">
    <property type="entry name" value="MFS general substrate transporter"/>
    <property type="match status" value="1"/>
</dbReference>
<dbReference type="Pfam" id="PF07690">
    <property type="entry name" value="MFS_1"/>
    <property type="match status" value="1"/>
</dbReference>
<keyword evidence="3" id="KW-0812">Transmembrane</keyword>
<dbReference type="PANTHER" id="PTHR11360">
    <property type="entry name" value="MONOCARBOXYLATE TRANSPORTER"/>
    <property type="match status" value="1"/>
</dbReference>
<keyword evidence="3" id="KW-0472">Membrane</keyword>
<dbReference type="GO" id="GO:0016020">
    <property type="term" value="C:membrane"/>
    <property type="evidence" value="ECO:0007669"/>
    <property type="project" value="UniProtKB-SubCell"/>
</dbReference>
<comment type="similarity">
    <text evidence="2">Belongs to the major facilitator superfamily. Monocarboxylate porter (TC 2.A.1.13) family.</text>
</comment>
<keyword evidence="6" id="KW-1185">Reference proteome</keyword>
<evidence type="ECO:0000313" key="6">
    <source>
        <dbReference type="Proteomes" id="UP001212152"/>
    </source>
</evidence>
<accession>A0AAD5TRV8</accession>
<dbReference type="AlphaFoldDB" id="A0AAD5TRV8"/>
<name>A0AAD5TRV8_9FUNG</name>
<dbReference type="InterPro" id="IPR050327">
    <property type="entry name" value="Proton-linked_MCT"/>
</dbReference>
<evidence type="ECO:0000313" key="5">
    <source>
        <dbReference type="EMBL" id="KAJ3185386.1"/>
    </source>
</evidence>
<proteinExistence type="inferred from homology"/>
<organism evidence="5 6">
    <name type="scientific">Geranomyces variabilis</name>
    <dbReference type="NCBI Taxonomy" id="109894"/>
    <lineage>
        <taxon>Eukaryota</taxon>
        <taxon>Fungi</taxon>
        <taxon>Fungi incertae sedis</taxon>
        <taxon>Chytridiomycota</taxon>
        <taxon>Chytridiomycota incertae sedis</taxon>
        <taxon>Chytridiomycetes</taxon>
        <taxon>Spizellomycetales</taxon>
        <taxon>Powellomycetaceae</taxon>
        <taxon>Geranomyces</taxon>
    </lineage>
</organism>
<feature type="transmembrane region" description="Helical" evidence="3">
    <location>
        <begin position="53"/>
        <end position="73"/>
    </location>
</feature>
<dbReference type="InterPro" id="IPR036259">
    <property type="entry name" value="MFS_trans_sf"/>
</dbReference>
<keyword evidence="3" id="KW-1133">Transmembrane helix</keyword>
<dbReference type="Gene3D" id="1.20.1250.20">
    <property type="entry name" value="MFS general substrate transporter like domains"/>
    <property type="match status" value="1"/>
</dbReference>
<dbReference type="PANTHER" id="PTHR11360:SF284">
    <property type="entry name" value="EG:103B4.3 PROTEIN-RELATED"/>
    <property type="match status" value="1"/>
</dbReference>
<dbReference type="EMBL" id="JADGJQ010000001">
    <property type="protein sequence ID" value="KAJ3185386.1"/>
    <property type="molecule type" value="Genomic_DNA"/>
</dbReference>
<feature type="domain" description="Major facilitator superfamily (MFS) profile" evidence="4">
    <location>
        <begin position="1"/>
        <end position="103"/>
    </location>
</feature>
<dbReference type="Proteomes" id="UP001212152">
    <property type="component" value="Unassembled WGS sequence"/>
</dbReference>
<comment type="caution">
    <text evidence="5">The sequence shown here is derived from an EMBL/GenBank/DDBJ whole genome shotgun (WGS) entry which is preliminary data.</text>
</comment>
<gene>
    <name evidence="5" type="ORF">HDU87_000003</name>
</gene>
<dbReference type="InterPro" id="IPR020846">
    <property type="entry name" value="MFS_dom"/>
</dbReference>
<feature type="transmembrane region" description="Helical" evidence="3">
    <location>
        <begin position="25"/>
        <end position="47"/>
    </location>
</feature>
<dbReference type="InterPro" id="IPR011701">
    <property type="entry name" value="MFS"/>
</dbReference>
<dbReference type="GO" id="GO:0022857">
    <property type="term" value="F:transmembrane transporter activity"/>
    <property type="evidence" value="ECO:0007669"/>
    <property type="project" value="InterPro"/>
</dbReference>
<comment type="subcellular location">
    <subcellularLocation>
        <location evidence="1">Membrane</location>
        <topology evidence="1">Multi-pass membrane protein</topology>
    </subcellularLocation>
</comment>
<evidence type="ECO:0000256" key="3">
    <source>
        <dbReference type="SAM" id="Phobius"/>
    </source>
</evidence>
<protein>
    <recommendedName>
        <fullName evidence="4">Major facilitator superfamily (MFS) profile domain-containing protein</fullName>
    </recommendedName>
</protein>
<dbReference type="PROSITE" id="PS50850">
    <property type="entry name" value="MFS"/>
    <property type="match status" value="1"/>
</dbReference>
<evidence type="ECO:0000256" key="2">
    <source>
        <dbReference type="ARBA" id="ARBA00006727"/>
    </source>
</evidence>
<evidence type="ECO:0000259" key="4">
    <source>
        <dbReference type="PROSITE" id="PS50850"/>
    </source>
</evidence>
<sequence length="103" mass="10803">MSMPLFGIVSGPLADRYGMQMMSRIAAVVLPAGLIVGSFSTQVWHLILTQGLVTGIGGGFAYYSAMAVVTQYFDRKRGMAMRITAAGSGPGGLILGPAFDDNK</sequence>
<evidence type="ECO:0000256" key="1">
    <source>
        <dbReference type="ARBA" id="ARBA00004141"/>
    </source>
</evidence>